<evidence type="ECO:0000256" key="1">
    <source>
        <dbReference type="ARBA" id="ARBA00022801"/>
    </source>
</evidence>
<dbReference type="InterPro" id="IPR052016">
    <property type="entry name" value="Bact_Sigma-Reg"/>
</dbReference>
<evidence type="ECO:0000259" key="2">
    <source>
        <dbReference type="PROSITE" id="PS50112"/>
    </source>
</evidence>
<dbReference type="InterPro" id="IPR003594">
    <property type="entry name" value="HATPase_dom"/>
</dbReference>
<dbReference type="SUPFAM" id="SSF55781">
    <property type="entry name" value="GAF domain-like"/>
    <property type="match status" value="1"/>
</dbReference>
<dbReference type="Pfam" id="PF08448">
    <property type="entry name" value="PAS_4"/>
    <property type="match status" value="1"/>
</dbReference>
<dbReference type="Gene3D" id="3.30.565.10">
    <property type="entry name" value="Histidine kinase-like ATPase, C-terminal domain"/>
    <property type="match status" value="1"/>
</dbReference>
<dbReference type="SMART" id="SM00091">
    <property type="entry name" value="PAS"/>
    <property type="match status" value="2"/>
</dbReference>
<reference evidence="3" key="1">
    <citation type="submission" date="2022-10" db="EMBL/GenBank/DDBJ databases">
        <title>The complete genomes of actinobacterial strains from the NBC collection.</title>
        <authorList>
            <person name="Joergensen T.S."/>
            <person name="Alvarez Arevalo M."/>
            <person name="Sterndorff E.B."/>
            <person name="Faurdal D."/>
            <person name="Vuksanovic O."/>
            <person name="Mourched A.-S."/>
            <person name="Charusanti P."/>
            <person name="Shaw S."/>
            <person name="Blin K."/>
            <person name="Weber T."/>
        </authorList>
    </citation>
    <scope>NUCLEOTIDE SEQUENCE</scope>
    <source>
        <strain evidence="3">NBC_00119</strain>
    </source>
</reference>
<dbReference type="AlphaFoldDB" id="A0AAU1TZE3"/>
<sequence length="747" mass="79750">MPAHDEPLLTVDAHGQVVGWSVAAEHLFGRTAAHVLGTSVFEVVGSLARGRAWRIVPLVREPRERTWGVWQYEDKAEGSAGGGDEDLLGLGEAILDAVFTQADVGLHFLDPQLRVVRVNPSAIGMRGISLENVIGLPAMEAYASLGMRIDESMLREVLVSGRPARDVLLRSRPPADPDREHVFSVSVYRVRNAAGRTLGLVATTVDVTARERAQARLRLLHRAREMIGRTLDVERTARELVDVTVPAFADSAVVALTDAVLQGKAPELAALDGEMLLRCAAAGSTRADHPPPPTGSTLLPALFGPKLPLSVTTLPAEGAHPGSAPYGPRLVAPLSARGQIFGAVAFERRRGGEPFTPGDVDLAKSITTRTASSLENALRFTREHIVMTSLQSWPIGQERQTQRAAEIAQRCRPGGSGAGSWFDALPLPGARVALVVGQVERPGLSAVATMSRLRTAVQALTTLDLDPHELLARLHSTVLRLAREQKSLQGSIDEPTVHCTIAIHDPVSGRLDAARAGRSLFAIVRPDGTMDAAPLPMGPLLGGDGPPFACTSLVLPEGSTVCLASPAATREQGPTRRSLAAALAHPDHGPQQMADDVQHLLAPDRVLLVARTRHLPPDEVAQWNVPPELQSAGPAREQTQTRLQEWGLDIASSTAELVVSELVTNAIRYGAPPITLRLIRGETTLTCEIDDAALAAPHPRHAKATDEGGRGLHICATLAESWGVRYREDGKTVWAELDSRTTGPDAG</sequence>
<dbReference type="Gene3D" id="3.30.450.20">
    <property type="entry name" value="PAS domain"/>
    <property type="match status" value="1"/>
</dbReference>
<dbReference type="Pfam" id="PF13581">
    <property type="entry name" value="HATPase_c_2"/>
    <property type="match status" value="1"/>
</dbReference>
<dbReference type="SMART" id="SM00331">
    <property type="entry name" value="PP2C_SIG"/>
    <property type="match status" value="1"/>
</dbReference>
<dbReference type="InterPro" id="IPR035965">
    <property type="entry name" value="PAS-like_dom_sf"/>
</dbReference>
<dbReference type="PANTHER" id="PTHR43156">
    <property type="entry name" value="STAGE II SPORULATION PROTEIN E-RELATED"/>
    <property type="match status" value="1"/>
</dbReference>
<dbReference type="PROSITE" id="PS50112">
    <property type="entry name" value="PAS"/>
    <property type="match status" value="1"/>
</dbReference>
<dbReference type="CDD" id="cd00130">
    <property type="entry name" value="PAS"/>
    <property type="match status" value="2"/>
</dbReference>
<evidence type="ECO:0000313" key="3">
    <source>
        <dbReference type="EMBL" id="WTS10070.1"/>
    </source>
</evidence>
<dbReference type="Pfam" id="PF01590">
    <property type="entry name" value="GAF"/>
    <property type="match status" value="1"/>
</dbReference>
<dbReference type="PANTHER" id="PTHR43156:SF2">
    <property type="entry name" value="STAGE II SPORULATION PROTEIN E"/>
    <property type="match status" value="1"/>
</dbReference>
<name>A0AAU1TZE3_9ACTN</name>
<dbReference type="InterPro" id="IPR029016">
    <property type="entry name" value="GAF-like_dom_sf"/>
</dbReference>
<feature type="domain" description="PAS" evidence="2">
    <location>
        <begin position="1"/>
        <end position="44"/>
    </location>
</feature>
<dbReference type="InterPro" id="IPR036457">
    <property type="entry name" value="PPM-type-like_dom_sf"/>
</dbReference>
<dbReference type="Gene3D" id="3.60.40.10">
    <property type="entry name" value="PPM-type phosphatase domain"/>
    <property type="match status" value="1"/>
</dbReference>
<organism evidence="3">
    <name type="scientific">Streptomyces sp. NBC_00119</name>
    <dbReference type="NCBI Taxonomy" id="2975659"/>
    <lineage>
        <taxon>Bacteria</taxon>
        <taxon>Bacillati</taxon>
        <taxon>Actinomycetota</taxon>
        <taxon>Actinomycetes</taxon>
        <taxon>Kitasatosporales</taxon>
        <taxon>Streptomycetaceae</taxon>
        <taxon>Streptomyces</taxon>
    </lineage>
</organism>
<dbReference type="Pfam" id="PF07228">
    <property type="entry name" value="SpoIIE"/>
    <property type="match status" value="1"/>
</dbReference>
<gene>
    <name evidence="3" type="ORF">OHU69_02555</name>
</gene>
<dbReference type="CDD" id="cd16936">
    <property type="entry name" value="HATPase_RsbW-like"/>
    <property type="match status" value="1"/>
</dbReference>
<keyword evidence="1" id="KW-0378">Hydrolase</keyword>
<dbReference type="FunFam" id="3.30.565.10:FF:000028">
    <property type="entry name" value="PAS sensor protein"/>
    <property type="match status" value="1"/>
</dbReference>
<dbReference type="NCBIfam" id="TIGR00229">
    <property type="entry name" value="sensory_box"/>
    <property type="match status" value="1"/>
</dbReference>
<dbReference type="InterPro" id="IPR000014">
    <property type="entry name" value="PAS"/>
</dbReference>
<accession>A0AAU1TZE3</accession>
<dbReference type="Gene3D" id="3.30.450.40">
    <property type="match status" value="1"/>
</dbReference>
<dbReference type="InterPro" id="IPR001932">
    <property type="entry name" value="PPM-type_phosphatase-like_dom"/>
</dbReference>
<dbReference type="InterPro" id="IPR003018">
    <property type="entry name" value="GAF"/>
</dbReference>
<dbReference type="SUPFAM" id="SSF55874">
    <property type="entry name" value="ATPase domain of HSP90 chaperone/DNA topoisomerase II/histidine kinase"/>
    <property type="match status" value="1"/>
</dbReference>
<dbReference type="SUPFAM" id="SSF55785">
    <property type="entry name" value="PYP-like sensor domain (PAS domain)"/>
    <property type="match status" value="2"/>
</dbReference>
<dbReference type="GO" id="GO:0016791">
    <property type="term" value="F:phosphatase activity"/>
    <property type="evidence" value="ECO:0007669"/>
    <property type="project" value="TreeGrafter"/>
</dbReference>
<dbReference type="InterPro" id="IPR013656">
    <property type="entry name" value="PAS_4"/>
</dbReference>
<dbReference type="InterPro" id="IPR036890">
    <property type="entry name" value="HATPase_C_sf"/>
</dbReference>
<proteinExistence type="predicted"/>
<protein>
    <submittedName>
        <fullName evidence="3">SpoIIE family protein phosphatase</fullName>
    </submittedName>
</protein>
<dbReference type="EMBL" id="CP108195">
    <property type="protein sequence ID" value="WTS10070.1"/>
    <property type="molecule type" value="Genomic_DNA"/>
</dbReference>